<evidence type="ECO:0000256" key="1">
    <source>
        <dbReference type="ARBA" id="ARBA00004141"/>
    </source>
</evidence>
<organism evidence="7 8">
    <name type="scientific">Grifola frondosa</name>
    <name type="common">Maitake</name>
    <name type="synonym">Polyporus frondosus</name>
    <dbReference type="NCBI Taxonomy" id="5627"/>
    <lineage>
        <taxon>Eukaryota</taxon>
        <taxon>Fungi</taxon>
        <taxon>Dikarya</taxon>
        <taxon>Basidiomycota</taxon>
        <taxon>Agaricomycotina</taxon>
        <taxon>Agaricomycetes</taxon>
        <taxon>Polyporales</taxon>
        <taxon>Grifolaceae</taxon>
        <taxon>Grifola</taxon>
    </lineage>
</organism>
<dbReference type="OrthoDB" id="430207at2759"/>
<reference evidence="7 8" key="1">
    <citation type="submission" date="2016-03" db="EMBL/GenBank/DDBJ databases">
        <title>Whole genome sequencing of Grifola frondosa 9006-11.</title>
        <authorList>
            <person name="Min B."/>
            <person name="Park H."/>
            <person name="Kim J.-G."/>
            <person name="Cho H."/>
            <person name="Oh Y.-L."/>
            <person name="Kong W.-S."/>
            <person name="Choi I.-G."/>
        </authorList>
    </citation>
    <scope>NUCLEOTIDE SEQUENCE [LARGE SCALE GENOMIC DNA]</scope>
    <source>
        <strain evidence="7 8">9006-11</strain>
    </source>
</reference>
<gene>
    <name evidence="7" type="primary">SYM1_1</name>
    <name evidence="7" type="ORF">A0H81_05804</name>
</gene>
<proteinExistence type="inferred from homology"/>
<dbReference type="STRING" id="5627.A0A1C7MDK8"/>
<dbReference type="Pfam" id="PF04117">
    <property type="entry name" value="Mpv17_PMP22"/>
    <property type="match status" value="1"/>
</dbReference>
<accession>A0A1C7MDK8</accession>
<comment type="caution">
    <text evidence="7">The sequence shown here is derived from an EMBL/GenBank/DDBJ whole genome shotgun (WGS) entry which is preliminary data.</text>
</comment>
<dbReference type="PANTHER" id="PTHR11266">
    <property type="entry name" value="PEROXISOMAL MEMBRANE PROTEIN 2, PXMP2 MPV17"/>
    <property type="match status" value="1"/>
</dbReference>
<evidence type="ECO:0000313" key="8">
    <source>
        <dbReference type="Proteomes" id="UP000092993"/>
    </source>
</evidence>
<dbReference type="OMA" id="WYQSKLA"/>
<evidence type="ECO:0000313" key="7">
    <source>
        <dbReference type="EMBL" id="OBZ74456.1"/>
    </source>
</evidence>
<evidence type="ECO:0000256" key="2">
    <source>
        <dbReference type="ARBA" id="ARBA00006824"/>
    </source>
</evidence>
<evidence type="ECO:0000256" key="3">
    <source>
        <dbReference type="ARBA" id="ARBA00022692"/>
    </source>
</evidence>
<keyword evidence="4" id="KW-1133">Transmembrane helix</keyword>
<dbReference type="AlphaFoldDB" id="A0A1C7MDK8"/>
<protein>
    <submittedName>
        <fullName evidence="7">Protein SYM1</fullName>
    </submittedName>
</protein>
<dbReference type="EMBL" id="LUGG01000005">
    <property type="protein sequence ID" value="OBZ74456.1"/>
    <property type="molecule type" value="Genomic_DNA"/>
</dbReference>
<evidence type="ECO:0000256" key="5">
    <source>
        <dbReference type="ARBA" id="ARBA00023136"/>
    </source>
</evidence>
<dbReference type="GO" id="GO:0005739">
    <property type="term" value="C:mitochondrion"/>
    <property type="evidence" value="ECO:0007669"/>
    <property type="project" value="TreeGrafter"/>
</dbReference>
<comment type="subcellular location">
    <subcellularLocation>
        <location evidence="1">Membrane</location>
        <topology evidence="1">Multi-pass membrane protein</topology>
    </subcellularLocation>
</comment>
<dbReference type="PANTHER" id="PTHR11266:SF17">
    <property type="entry name" value="PROTEIN MPV17"/>
    <property type="match status" value="1"/>
</dbReference>
<comment type="similarity">
    <text evidence="2 6">Belongs to the peroxisomal membrane protein PXMP2/4 family.</text>
</comment>
<keyword evidence="8" id="KW-1185">Reference proteome</keyword>
<keyword evidence="3" id="KW-0812">Transmembrane</keyword>
<name>A0A1C7MDK8_GRIFR</name>
<evidence type="ECO:0000256" key="6">
    <source>
        <dbReference type="RuleBase" id="RU363053"/>
    </source>
</evidence>
<keyword evidence="5" id="KW-0472">Membrane</keyword>
<evidence type="ECO:0000256" key="4">
    <source>
        <dbReference type="ARBA" id="ARBA00022989"/>
    </source>
</evidence>
<dbReference type="Proteomes" id="UP000092993">
    <property type="component" value="Unassembled WGS sequence"/>
</dbReference>
<sequence length="210" mass="23103">MQLPIVLSPSPTAPTLLGLAHIPSLTSIYVGAPTEKIPLSMAGLTQSIQRGAHPQADDHPVFEKKGRDHDIARTARLAFYGGAIFGPIVTKWLQFLNRLQASTPTKTIIYRVYLDQAAFTPCAIGLFFGSLTFLEGKGISDAQQRISEAYTPTLLRNWGVFVPTQIVNFGFVPPHLRFVTVGVVSLFWNCYLSSVNAKTQAEIEDHAKYD</sequence>
<dbReference type="InterPro" id="IPR007248">
    <property type="entry name" value="Mpv17_PMP22"/>
</dbReference>
<dbReference type="GO" id="GO:0016020">
    <property type="term" value="C:membrane"/>
    <property type="evidence" value="ECO:0007669"/>
    <property type="project" value="UniProtKB-SubCell"/>
</dbReference>